<evidence type="ECO:0000259" key="16">
    <source>
        <dbReference type="PROSITE" id="PS50850"/>
    </source>
</evidence>
<name>A0AAV1TXR9_9STRA</name>
<protein>
    <recommendedName>
        <fullName evidence="13">Hexose transporter 1</fullName>
    </recommendedName>
</protein>
<dbReference type="InterPro" id="IPR020846">
    <property type="entry name" value="MFS_dom"/>
</dbReference>
<keyword evidence="4 15" id="KW-0812">Transmembrane</keyword>
<dbReference type="GO" id="GO:0016020">
    <property type="term" value="C:membrane"/>
    <property type="evidence" value="ECO:0007669"/>
    <property type="project" value="UniProtKB-SubCell"/>
</dbReference>
<evidence type="ECO:0000256" key="8">
    <source>
        <dbReference type="ARBA" id="ARBA00044648"/>
    </source>
</evidence>
<evidence type="ECO:0000256" key="3">
    <source>
        <dbReference type="ARBA" id="ARBA00022448"/>
    </source>
</evidence>
<dbReference type="InterPro" id="IPR036259">
    <property type="entry name" value="MFS_trans_sf"/>
</dbReference>
<keyword evidence="6 15" id="KW-0472">Membrane</keyword>
<dbReference type="InterPro" id="IPR005828">
    <property type="entry name" value="MFS_sugar_transport-like"/>
</dbReference>
<feature type="transmembrane region" description="Helical" evidence="15">
    <location>
        <begin position="438"/>
        <end position="461"/>
    </location>
</feature>
<evidence type="ECO:0000256" key="12">
    <source>
        <dbReference type="ARBA" id="ARBA00044710"/>
    </source>
</evidence>
<evidence type="ECO:0000256" key="9">
    <source>
        <dbReference type="ARBA" id="ARBA00044656"/>
    </source>
</evidence>
<dbReference type="PANTHER" id="PTHR23503:SF8">
    <property type="entry name" value="FACILITATED GLUCOSE TRANSPORTER PROTEIN 1"/>
    <property type="match status" value="1"/>
</dbReference>
<comment type="catalytic activity">
    <reaction evidence="12">
        <text>D-fructose(out) = D-fructose(in)</text>
        <dbReference type="Rhea" id="RHEA:60372"/>
        <dbReference type="ChEBI" id="CHEBI:37721"/>
    </reaction>
    <physiologicalReaction direction="left-to-right" evidence="12">
        <dbReference type="Rhea" id="RHEA:60373"/>
    </physiologicalReaction>
</comment>
<evidence type="ECO:0000256" key="10">
    <source>
        <dbReference type="ARBA" id="ARBA00044662"/>
    </source>
</evidence>
<evidence type="ECO:0000256" key="5">
    <source>
        <dbReference type="ARBA" id="ARBA00022989"/>
    </source>
</evidence>
<comment type="subunit">
    <text evidence="2">Homodimer.</text>
</comment>
<dbReference type="Pfam" id="PF00083">
    <property type="entry name" value="Sugar_tr"/>
    <property type="match status" value="1"/>
</dbReference>
<dbReference type="Gene3D" id="1.20.1250.20">
    <property type="entry name" value="MFS general substrate transporter like domains"/>
    <property type="match status" value="1"/>
</dbReference>
<gene>
    <name evidence="17" type="ORF">PM001_LOCUS12264</name>
</gene>
<comment type="catalytic activity">
    <reaction evidence="11">
        <text>D-glucosamine(out) = D-glucosamine(in)</text>
        <dbReference type="Rhea" id="RHEA:78423"/>
        <dbReference type="ChEBI" id="CHEBI:58723"/>
    </reaction>
    <physiologicalReaction direction="left-to-right" evidence="11">
        <dbReference type="Rhea" id="RHEA:78424"/>
    </physiologicalReaction>
</comment>
<feature type="transmembrane region" description="Helical" evidence="15">
    <location>
        <begin position="91"/>
        <end position="110"/>
    </location>
</feature>
<organism evidence="17 18">
    <name type="scientific">Peronospora matthiolae</name>
    <dbReference type="NCBI Taxonomy" id="2874970"/>
    <lineage>
        <taxon>Eukaryota</taxon>
        <taxon>Sar</taxon>
        <taxon>Stramenopiles</taxon>
        <taxon>Oomycota</taxon>
        <taxon>Peronosporomycetes</taxon>
        <taxon>Peronosporales</taxon>
        <taxon>Peronosporaceae</taxon>
        <taxon>Peronospora</taxon>
    </lineage>
</organism>
<comment type="subcellular location">
    <subcellularLocation>
        <location evidence="1">Membrane</location>
        <topology evidence="1">Multi-pass membrane protein</topology>
    </subcellularLocation>
</comment>
<dbReference type="SUPFAM" id="SSF103473">
    <property type="entry name" value="MFS general substrate transporter"/>
    <property type="match status" value="1"/>
</dbReference>
<dbReference type="PROSITE" id="PS00217">
    <property type="entry name" value="SUGAR_TRANSPORT_2"/>
    <property type="match status" value="1"/>
</dbReference>
<evidence type="ECO:0000256" key="13">
    <source>
        <dbReference type="ARBA" id="ARBA00044780"/>
    </source>
</evidence>
<feature type="domain" description="Major facilitator superfamily (MFS) profile" evidence="16">
    <location>
        <begin position="41"/>
        <end position="492"/>
    </location>
</feature>
<evidence type="ECO:0000256" key="11">
    <source>
        <dbReference type="ARBA" id="ARBA00044668"/>
    </source>
</evidence>
<feature type="transmembrane region" description="Helical" evidence="15">
    <location>
        <begin position="377"/>
        <end position="397"/>
    </location>
</feature>
<dbReference type="InterPro" id="IPR045263">
    <property type="entry name" value="GLUT"/>
</dbReference>
<evidence type="ECO:0000256" key="6">
    <source>
        <dbReference type="ARBA" id="ARBA00023136"/>
    </source>
</evidence>
<feature type="transmembrane region" description="Helical" evidence="15">
    <location>
        <begin position="122"/>
        <end position="144"/>
    </location>
</feature>
<evidence type="ECO:0000313" key="17">
    <source>
        <dbReference type="EMBL" id="CAK7927114.1"/>
    </source>
</evidence>
<reference evidence="17" key="1">
    <citation type="submission" date="2024-01" db="EMBL/GenBank/DDBJ databases">
        <authorList>
            <person name="Webb A."/>
        </authorList>
    </citation>
    <scope>NUCLEOTIDE SEQUENCE</scope>
    <source>
        <strain evidence="17">Pm1</strain>
    </source>
</reference>
<dbReference type="AlphaFoldDB" id="A0AAV1TXR9"/>
<evidence type="ECO:0000313" key="18">
    <source>
        <dbReference type="Proteomes" id="UP001162060"/>
    </source>
</evidence>
<feature type="transmembrane region" description="Helical" evidence="15">
    <location>
        <begin position="207"/>
        <end position="230"/>
    </location>
</feature>
<comment type="catalytic activity">
    <reaction evidence="9">
        <text>D-xylose(out) = D-xylose(in)</text>
        <dbReference type="Rhea" id="RHEA:78427"/>
        <dbReference type="ChEBI" id="CHEBI:53455"/>
    </reaction>
    <physiologicalReaction direction="left-to-right" evidence="9">
        <dbReference type="Rhea" id="RHEA:78428"/>
    </physiologicalReaction>
</comment>
<dbReference type="PROSITE" id="PS50850">
    <property type="entry name" value="MFS"/>
    <property type="match status" value="1"/>
</dbReference>
<evidence type="ECO:0000256" key="14">
    <source>
        <dbReference type="RuleBase" id="RU003346"/>
    </source>
</evidence>
<dbReference type="PRINTS" id="PR00171">
    <property type="entry name" value="SUGRTRNSPORT"/>
</dbReference>
<evidence type="ECO:0000256" key="15">
    <source>
        <dbReference type="SAM" id="Phobius"/>
    </source>
</evidence>
<dbReference type="NCBIfam" id="TIGR00879">
    <property type="entry name" value="SP"/>
    <property type="match status" value="1"/>
</dbReference>
<feature type="transmembrane region" description="Helical" evidence="15">
    <location>
        <begin position="38"/>
        <end position="54"/>
    </location>
</feature>
<keyword evidence="3 14" id="KW-0813">Transport</keyword>
<dbReference type="EMBL" id="CAKLBY020000107">
    <property type="protein sequence ID" value="CAK7927114.1"/>
    <property type="molecule type" value="Genomic_DNA"/>
</dbReference>
<evidence type="ECO:0000256" key="7">
    <source>
        <dbReference type="ARBA" id="ARBA00044637"/>
    </source>
</evidence>
<accession>A0AAV1TXR9</accession>
<dbReference type="Proteomes" id="UP001162060">
    <property type="component" value="Unassembled WGS sequence"/>
</dbReference>
<comment type="similarity">
    <text evidence="14">Belongs to the major facilitator superfamily. Sugar transporter (TC 2.A.1.1) family.</text>
</comment>
<feature type="transmembrane region" description="Helical" evidence="15">
    <location>
        <begin position="403"/>
        <end position="426"/>
    </location>
</feature>
<feature type="transmembrane region" description="Helical" evidence="15">
    <location>
        <begin position="467"/>
        <end position="488"/>
    </location>
</feature>
<comment type="catalytic activity">
    <reaction evidence="7">
        <text>D-galactose(in) = D-galactose(out)</text>
        <dbReference type="Rhea" id="RHEA:34915"/>
        <dbReference type="ChEBI" id="CHEBI:4139"/>
    </reaction>
    <physiologicalReaction direction="right-to-left" evidence="7">
        <dbReference type="Rhea" id="RHEA:34917"/>
    </physiologicalReaction>
</comment>
<comment type="catalytic activity">
    <reaction evidence="10">
        <text>D-mannose(out) = D-mannose(in)</text>
        <dbReference type="Rhea" id="RHEA:78391"/>
        <dbReference type="ChEBI" id="CHEBI:4208"/>
    </reaction>
    <physiologicalReaction direction="left-to-right" evidence="10">
        <dbReference type="Rhea" id="RHEA:78392"/>
    </physiologicalReaction>
</comment>
<dbReference type="InterPro" id="IPR003663">
    <property type="entry name" value="Sugar/inositol_transpt"/>
</dbReference>
<feature type="transmembrane region" description="Helical" evidence="15">
    <location>
        <begin position="179"/>
        <end position="201"/>
    </location>
</feature>
<comment type="catalytic activity">
    <reaction evidence="8">
        <text>D-glucose(out) = D-glucose(in)</text>
        <dbReference type="Rhea" id="RHEA:60376"/>
        <dbReference type="ChEBI" id="CHEBI:4167"/>
    </reaction>
    <physiologicalReaction direction="left-to-right" evidence="8">
        <dbReference type="Rhea" id="RHEA:60377"/>
    </physiologicalReaction>
</comment>
<dbReference type="InterPro" id="IPR005829">
    <property type="entry name" value="Sugar_transporter_CS"/>
</dbReference>
<feature type="transmembrane region" description="Helical" evidence="15">
    <location>
        <begin position="313"/>
        <end position="334"/>
    </location>
</feature>
<sequence length="520" mass="56121">MEFTPTRSTTSHVWIAPTPVDVEAPKQNGLMVPPSRRLYANILVVVLQAVQFGWSTSQMNNSIFNNEVDCNARPVAPGTCLMFPGHTKTEWTVAVSSWIVGGMIGSLLTGRVSNKFGRKPTMMANCIFMIVGALVQATSSTITIFTIGRVFAGIAAGGSTAVIPGFIGEICPPHLRSKLGVCFQISITLGHLLVAITFFFASTSSGWRYIAAFPTVLAFLFLVLAPFVLVESPAWLLTVGQPVLAEMEFARLYGPENIFLTKKWMVQDEVAPRVGMGSEYIMPMQDLAMSMSKDLRKQRNFTKLFSPAIIRQLLVAIGVAGAQQLTGVNAVFFYSSGIFKQAGLADGRIGVLLVNFVNVLPTLFCGLLSARLGNRKLILFGFVGMFLSAVGMTAALVGHVPTLAIVFTALYVTTFGSSLGPLAWGVMADLFPDDVRAMGCSICVGCSWLCSLAVGVGYPYIAAAFGNYSFVPFLCTVTMAFLFVHSFVPETYGKTIQEIQDEFIARKSRKSCSSQIAVLG</sequence>
<evidence type="ECO:0000256" key="2">
    <source>
        <dbReference type="ARBA" id="ARBA00011738"/>
    </source>
</evidence>
<evidence type="ECO:0000256" key="1">
    <source>
        <dbReference type="ARBA" id="ARBA00004141"/>
    </source>
</evidence>
<dbReference type="PANTHER" id="PTHR23503">
    <property type="entry name" value="SOLUTE CARRIER FAMILY 2"/>
    <property type="match status" value="1"/>
</dbReference>
<proteinExistence type="inferred from homology"/>
<feature type="transmembrane region" description="Helical" evidence="15">
    <location>
        <begin position="349"/>
        <end position="370"/>
    </location>
</feature>
<evidence type="ECO:0000256" key="4">
    <source>
        <dbReference type="ARBA" id="ARBA00022692"/>
    </source>
</evidence>
<dbReference type="GO" id="GO:0015149">
    <property type="term" value="F:hexose transmembrane transporter activity"/>
    <property type="evidence" value="ECO:0007669"/>
    <property type="project" value="TreeGrafter"/>
</dbReference>
<comment type="caution">
    <text evidence="17">The sequence shown here is derived from an EMBL/GenBank/DDBJ whole genome shotgun (WGS) entry which is preliminary data.</text>
</comment>
<feature type="transmembrane region" description="Helical" evidence="15">
    <location>
        <begin position="150"/>
        <end position="167"/>
    </location>
</feature>
<keyword evidence="5 15" id="KW-1133">Transmembrane helix</keyword>